<keyword evidence="2" id="KW-0812">Transmembrane</keyword>
<name>A0AAV9HIW7_9PEZI</name>
<reference evidence="3" key="1">
    <citation type="journal article" date="2023" name="Mol. Phylogenet. Evol.">
        <title>Genome-scale phylogeny and comparative genomics of the fungal order Sordariales.</title>
        <authorList>
            <person name="Hensen N."/>
            <person name="Bonometti L."/>
            <person name="Westerberg I."/>
            <person name="Brannstrom I.O."/>
            <person name="Guillou S."/>
            <person name="Cros-Aarteil S."/>
            <person name="Calhoun S."/>
            <person name="Haridas S."/>
            <person name="Kuo A."/>
            <person name="Mondo S."/>
            <person name="Pangilinan J."/>
            <person name="Riley R."/>
            <person name="LaButti K."/>
            <person name="Andreopoulos B."/>
            <person name="Lipzen A."/>
            <person name="Chen C."/>
            <person name="Yan M."/>
            <person name="Daum C."/>
            <person name="Ng V."/>
            <person name="Clum A."/>
            <person name="Steindorff A."/>
            <person name="Ohm R.A."/>
            <person name="Martin F."/>
            <person name="Silar P."/>
            <person name="Natvig D.O."/>
            <person name="Lalanne C."/>
            <person name="Gautier V."/>
            <person name="Ament-Velasquez S.L."/>
            <person name="Kruys A."/>
            <person name="Hutchinson M.I."/>
            <person name="Powell A.J."/>
            <person name="Barry K."/>
            <person name="Miller A.N."/>
            <person name="Grigoriev I.V."/>
            <person name="Debuchy R."/>
            <person name="Gladieux P."/>
            <person name="Hiltunen Thoren M."/>
            <person name="Johannesson H."/>
        </authorList>
    </citation>
    <scope>NUCLEOTIDE SEQUENCE</scope>
    <source>
        <strain evidence="3">PSN324</strain>
    </source>
</reference>
<reference evidence="3" key="2">
    <citation type="submission" date="2023-06" db="EMBL/GenBank/DDBJ databases">
        <authorList>
            <consortium name="Lawrence Berkeley National Laboratory"/>
            <person name="Mondo S.J."/>
            <person name="Hensen N."/>
            <person name="Bonometti L."/>
            <person name="Westerberg I."/>
            <person name="Brannstrom I.O."/>
            <person name="Guillou S."/>
            <person name="Cros-Aarteil S."/>
            <person name="Calhoun S."/>
            <person name="Haridas S."/>
            <person name="Kuo A."/>
            <person name="Pangilinan J."/>
            <person name="Riley R."/>
            <person name="Labutti K."/>
            <person name="Andreopoulos B."/>
            <person name="Lipzen A."/>
            <person name="Chen C."/>
            <person name="Yanf M."/>
            <person name="Daum C."/>
            <person name="Ng V."/>
            <person name="Clum A."/>
            <person name="Steindorff A."/>
            <person name="Ohm R."/>
            <person name="Martin F."/>
            <person name="Silar P."/>
            <person name="Natvig D."/>
            <person name="Lalanne C."/>
            <person name="Gautier V."/>
            <person name="Ament-Velasquez S.L."/>
            <person name="Kruys A."/>
            <person name="Hutchinson M.I."/>
            <person name="Powell A.J."/>
            <person name="Barry K."/>
            <person name="Miller A.N."/>
            <person name="Grigoriev I.V."/>
            <person name="Debuchy R."/>
            <person name="Gladieux P."/>
            <person name="Thoren M.H."/>
            <person name="Johannesson H."/>
        </authorList>
    </citation>
    <scope>NUCLEOTIDE SEQUENCE</scope>
    <source>
        <strain evidence="3">PSN324</strain>
    </source>
</reference>
<proteinExistence type="predicted"/>
<gene>
    <name evidence="3" type="ORF">QBC42DRAFT_162696</name>
</gene>
<accession>A0AAV9HIW7</accession>
<feature type="transmembrane region" description="Helical" evidence="2">
    <location>
        <begin position="460"/>
        <end position="484"/>
    </location>
</feature>
<dbReference type="Proteomes" id="UP001321749">
    <property type="component" value="Unassembled WGS sequence"/>
</dbReference>
<evidence type="ECO:0000256" key="1">
    <source>
        <dbReference type="SAM" id="MobiDB-lite"/>
    </source>
</evidence>
<organism evidence="3 4">
    <name type="scientific">Cladorrhinum samala</name>
    <dbReference type="NCBI Taxonomy" id="585594"/>
    <lineage>
        <taxon>Eukaryota</taxon>
        <taxon>Fungi</taxon>
        <taxon>Dikarya</taxon>
        <taxon>Ascomycota</taxon>
        <taxon>Pezizomycotina</taxon>
        <taxon>Sordariomycetes</taxon>
        <taxon>Sordariomycetidae</taxon>
        <taxon>Sordariales</taxon>
        <taxon>Podosporaceae</taxon>
        <taxon>Cladorrhinum</taxon>
    </lineage>
</organism>
<evidence type="ECO:0000313" key="4">
    <source>
        <dbReference type="Proteomes" id="UP001321749"/>
    </source>
</evidence>
<feature type="compositionally biased region" description="Low complexity" evidence="1">
    <location>
        <begin position="336"/>
        <end position="348"/>
    </location>
</feature>
<protein>
    <submittedName>
        <fullName evidence="3">Uncharacterized protein</fullName>
    </submittedName>
</protein>
<comment type="caution">
    <text evidence="3">The sequence shown here is derived from an EMBL/GenBank/DDBJ whole genome shotgun (WGS) entry which is preliminary data.</text>
</comment>
<dbReference type="AlphaFoldDB" id="A0AAV9HIW7"/>
<feature type="region of interest" description="Disordered" evidence="1">
    <location>
        <begin position="336"/>
        <end position="359"/>
    </location>
</feature>
<keyword evidence="2" id="KW-0472">Membrane</keyword>
<evidence type="ECO:0000256" key="2">
    <source>
        <dbReference type="SAM" id="Phobius"/>
    </source>
</evidence>
<keyword evidence="2" id="KW-1133">Transmembrane helix</keyword>
<keyword evidence="4" id="KW-1185">Reference proteome</keyword>
<feature type="non-terminal residue" evidence="3">
    <location>
        <position position="1"/>
    </location>
</feature>
<dbReference type="EMBL" id="MU865007">
    <property type="protein sequence ID" value="KAK4460653.1"/>
    <property type="molecule type" value="Genomic_DNA"/>
</dbReference>
<evidence type="ECO:0000313" key="3">
    <source>
        <dbReference type="EMBL" id="KAK4460653.1"/>
    </source>
</evidence>
<feature type="non-terminal residue" evidence="3">
    <location>
        <position position="488"/>
    </location>
</feature>
<sequence>LHRRLAVLARENQGKKFSTNGDVARTWNNSTIFASPSSDDDKRAIQITCVECYFRGATTFELEVKAEVDITDTISNITNQLVGGIVDYASDLFAQSLSGRKFDFDVPDFNFTLPPLPSLEVSFQFDELDLYLLLDTKLPEGVQLTIPLLGPETGPTAISVNDTDIGTFITADLILSAEGSREVDITSGIHFKVKPPLGFKLDLFSPNVSEVLMGGGQFELLPIVVQPGNVVLRAALRVGMHVGFDMSPDGLEDVISAGIRAGVFVNVADYVANVTSAAEEAGGGPKGCDLKVLEQYTLGVAAAAGATFALAGNTWGFEPSTVLAVRTTSLSEKCASTSVPTRSVTSSRPSRDKRQRATLTTATSKTVVTHLAVLCSSVGLVSCPASLRTTLREEETRILTATFPKGQRPTFSDDEASGSNSATGTTAAFGSFAHELSAATGAPETFISEEKGNGSSSNKLVVGLLVGLGLPTLIGLVVLGAFWVRRKR</sequence>
<feature type="region of interest" description="Disordered" evidence="1">
    <location>
        <begin position="402"/>
        <end position="423"/>
    </location>
</feature>